<evidence type="ECO:0008006" key="4">
    <source>
        <dbReference type="Google" id="ProtNLM"/>
    </source>
</evidence>
<evidence type="ECO:0000313" key="3">
    <source>
        <dbReference type="Proteomes" id="UP000289238"/>
    </source>
</evidence>
<comment type="caution">
    <text evidence="2">The sequence shown here is derived from an EMBL/GenBank/DDBJ whole genome shotgun (WGS) entry which is preliminary data.</text>
</comment>
<sequence length="120" mass="13117">MKAILFTVILALGTLNIQAQRNCETPKVKTGDILKLSGATNTQFEHINFPKKNFIIKKGGIVNYKKLHNKEVEVTDIEVVEGCISKIDVKLADGSKFFNAVEVVSINLEGALSSGEVTLK</sequence>
<protein>
    <recommendedName>
        <fullName evidence="4">Auto-transporter adhesin head GIN domain-containing protein</fullName>
    </recommendedName>
</protein>
<feature type="signal peptide" evidence="1">
    <location>
        <begin position="1"/>
        <end position="19"/>
    </location>
</feature>
<name>A0A4Q0PCR2_9FLAO</name>
<dbReference type="Proteomes" id="UP000289238">
    <property type="component" value="Unassembled WGS sequence"/>
</dbReference>
<organism evidence="2 3">
    <name type="scientific">Leeuwenhoekiella aequorea</name>
    <dbReference type="NCBI Taxonomy" id="283736"/>
    <lineage>
        <taxon>Bacteria</taxon>
        <taxon>Pseudomonadati</taxon>
        <taxon>Bacteroidota</taxon>
        <taxon>Flavobacteriia</taxon>
        <taxon>Flavobacteriales</taxon>
        <taxon>Flavobacteriaceae</taxon>
        <taxon>Leeuwenhoekiella</taxon>
    </lineage>
</organism>
<evidence type="ECO:0000313" key="2">
    <source>
        <dbReference type="EMBL" id="RXG24545.1"/>
    </source>
</evidence>
<feature type="chain" id="PRO_5020875969" description="Auto-transporter adhesin head GIN domain-containing protein" evidence="1">
    <location>
        <begin position="20"/>
        <end position="120"/>
    </location>
</feature>
<dbReference type="OrthoDB" id="1446823at2"/>
<accession>A0A4Q0PCR2</accession>
<proteinExistence type="predicted"/>
<dbReference type="RefSeq" id="WP_128756279.1">
    <property type="nucleotide sequence ID" value="NZ_QOVM01000001.1"/>
</dbReference>
<evidence type="ECO:0000256" key="1">
    <source>
        <dbReference type="SAM" id="SignalP"/>
    </source>
</evidence>
<keyword evidence="1" id="KW-0732">Signal</keyword>
<reference evidence="2 3" key="1">
    <citation type="submission" date="2018-07" db="EMBL/GenBank/DDBJ databases">
        <title>Leeuwenhoekiella genomics.</title>
        <authorList>
            <person name="Tahon G."/>
            <person name="Willems A."/>
        </authorList>
    </citation>
    <scope>NUCLEOTIDE SEQUENCE [LARGE SCALE GENOMIC DNA]</scope>
    <source>
        <strain evidence="2 3">LMG 22550</strain>
    </source>
</reference>
<dbReference type="AlphaFoldDB" id="A0A4Q0PCR2"/>
<keyword evidence="3" id="KW-1185">Reference proteome</keyword>
<gene>
    <name evidence="2" type="ORF">DSM00_335</name>
</gene>
<dbReference type="EMBL" id="QOVM01000001">
    <property type="protein sequence ID" value="RXG24545.1"/>
    <property type="molecule type" value="Genomic_DNA"/>
</dbReference>